<name>A0ABV5Y5Z1_ARTRM</name>
<dbReference type="InterPro" id="IPR003439">
    <property type="entry name" value="ABC_transporter-like_ATP-bd"/>
</dbReference>
<dbReference type="InterPro" id="IPR027417">
    <property type="entry name" value="P-loop_NTPase"/>
</dbReference>
<accession>A0ABV5Y5Z1</accession>
<dbReference type="Proteomes" id="UP001589702">
    <property type="component" value="Unassembled WGS sequence"/>
</dbReference>
<dbReference type="PANTHER" id="PTHR42939">
    <property type="entry name" value="ABC TRANSPORTER ATP-BINDING PROTEIN ALBC-RELATED"/>
    <property type="match status" value="1"/>
</dbReference>
<comment type="caution">
    <text evidence="5">The sequence shown here is derived from an EMBL/GenBank/DDBJ whole genome shotgun (WGS) entry which is preliminary data.</text>
</comment>
<evidence type="ECO:0000313" key="6">
    <source>
        <dbReference type="Proteomes" id="UP001589702"/>
    </source>
</evidence>
<proteinExistence type="predicted"/>
<sequence>MKSLARVDHAFGSHVIFDRASVDLPDRGVVALRGPNGCGKTTLLKLLGGMISTSCTEIARWRKDFTAVYLDTDFLTLDYLTVEEHLDMVRPLIGPSEMPEGDGHHLLTEQMMPTKVADLSLGQRQRLVLTVALALKNVDVLLLDEPLNGLDQQGSLVARQSMLAVGRSRLILVATHEDDHWTDYDLAVRQKDTIELRPTGARK</sequence>
<evidence type="ECO:0000313" key="5">
    <source>
        <dbReference type="EMBL" id="MFB9822408.1"/>
    </source>
</evidence>
<evidence type="ECO:0000256" key="2">
    <source>
        <dbReference type="ARBA" id="ARBA00022741"/>
    </source>
</evidence>
<evidence type="ECO:0000256" key="3">
    <source>
        <dbReference type="ARBA" id="ARBA00022840"/>
    </source>
</evidence>
<dbReference type="SUPFAM" id="SSF52540">
    <property type="entry name" value="P-loop containing nucleoside triphosphate hydrolases"/>
    <property type="match status" value="1"/>
</dbReference>
<dbReference type="SMART" id="SM00382">
    <property type="entry name" value="AAA"/>
    <property type="match status" value="1"/>
</dbReference>
<feature type="domain" description="ABC transporter" evidence="4">
    <location>
        <begin position="2"/>
        <end position="196"/>
    </location>
</feature>
<keyword evidence="1" id="KW-0813">Transport</keyword>
<dbReference type="GO" id="GO:0005524">
    <property type="term" value="F:ATP binding"/>
    <property type="evidence" value="ECO:0007669"/>
    <property type="project" value="UniProtKB-KW"/>
</dbReference>
<evidence type="ECO:0000259" key="4">
    <source>
        <dbReference type="PROSITE" id="PS50893"/>
    </source>
</evidence>
<dbReference type="EMBL" id="JBHMBC010000040">
    <property type="protein sequence ID" value="MFB9822408.1"/>
    <property type="molecule type" value="Genomic_DNA"/>
</dbReference>
<protein>
    <submittedName>
        <fullName evidence="5">ATP-binding cassette domain-containing protein</fullName>
    </submittedName>
</protein>
<keyword evidence="3 5" id="KW-0067">ATP-binding</keyword>
<dbReference type="InterPro" id="IPR003593">
    <property type="entry name" value="AAA+_ATPase"/>
</dbReference>
<evidence type="ECO:0000256" key="1">
    <source>
        <dbReference type="ARBA" id="ARBA00022448"/>
    </source>
</evidence>
<reference evidence="5 6" key="1">
    <citation type="submission" date="2024-09" db="EMBL/GenBank/DDBJ databases">
        <authorList>
            <person name="Sun Q."/>
            <person name="Mori K."/>
        </authorList>
    </citation>
    <scope>NUCLEOTIDE SEQUENCE [LARGE SCALE GENOMIC DNA]</scope>
    <source>
        <strain evidence="5 6">JCM 1334</strain>
    </source>
</reference>
<gene>
    <name evidence="5" type="ORF">ACFFP1_23315</name>
</gene>
<keyword evidence="2" id="KW-0547">Nucleotide-binding</keyword>
<dbReference type="Pfam" id="PF00005">
    <property type="entry name" value="ABC_tran"/>
    <property type="match status" value="1"/>
</dbReference>
<organism evidence="5 6">
    <name type="scientific">Arthrobacter ramosus</name>
    <dbReference type="NCBI Taxonomy" id="1672"/>
    <lineage>
        <taxon>Bacteria</taxon>
        <taxon>Bacillati</taxon>
        <taxon>Actinomycetota</taxon>
        <taxon>Actinomycetes</taxon>
        <taxon>Micrococcales</taxon>
        <taxon>Micrococcaceae</taxon>
        <taxon>Arthrobacter</taxon>
    </lineage>
</organism>
<dbReference type="Gene3D" id="3.40.50.300">
    <property type="entry name" value="P-loop containing nucleotide triphosphate hydrolases"/>
    <property type="match status" value="1"/>
</dbReference>
<keyword evidence="6" id="KW-1185">Reference proteome</keyword>
<dbReference type="PANTHER" id="PTHR42939:SF1">
    <property type="entry name" value="ABC TRANSPORTER ATP-BINDING PROTEIN ALBC-RELATED"/>
    <property type="match status" value="1"/>
</dbReference>
<dbReference type="RefSeq" id="WP_234749219.1">
    <property type="nucleotide sequence ID" value="NZ_BAAAWN010000001.1"/>
</dbReference>
<dbReference type="PROSITE" id="PS50893">
    <property type="entry name" value="ABC_TRANSPORTER_2"/>
    <property type="match status" value="1"/>
</dbReference>
<dbReference type="InterPro" id="IPR051782">
    <property type="entry name" value="ABC_Transporter_VariousFunc"/>
</dbReference>